<sequence length="62" mass="6802">MIALLEFLMMICFIFLIVTRKMSALLALIIIPLFFAIIRGFAEDVGQMVLNGIVGVAPTGIM</sequence>
<gene>
    <name evidence="2" type="ORF">H9636_10835</name>
</gene>
<evidence type="ECO:0000256" key="1">
    <source>
        <dbReference type="SAM" id="Phobius"/>
    </source>
</evidence>
<accession>A0ABR8XD53</accession>
<comment type="caution">
    <text evidence="2">The sequence shown here is derived from an EMBL/GenBank/DDBJ whole genome shotgun (WGS) entry which is preliminary data.</text>
</comment>
<dbReference type="RefSeq" id="WP_191707623.1">
    <property type="nucleotide sequence ID" value="NZ_JACSQA010000015.1"/>
</dbReference>
<keyword evidence="1" id="KW-0472">Membrane</keyword>
<evidence type="ECO:0000313" key="3">
    <source>
        <dbReference type="Proteomes" id="UP000640930"/>
    </source>
</evidence>
<dbReference type="Proteomes" id="UP000640930">
    <property type="component" value="Unassembled WGS sequence"/>
</dbReference>
<organism evidence="2 3">
    <name type="scientific">Ureibacillus galli</name>
    <dbReference type="NCBI Taxonomy" id="2762222"/>
    <lineage>
        <taxon>Bacteria</taxon>
        <taxon>Bacillati</taxon>
        <taxon>Bacillota</taxon>
        <taxon>Bacilli</taxon>
        <taxon>Bacillales</taxon>
        <taxon>Caryophanaceae</taxon>
        <taxon>Ureibacillus</taxon>
    </lineage>
</organism>
<reference evidence="2 3" key="1">
    <citation type="submission" date="2020-08" db="EMBL/GenBank/DDBJ databases">
        <title>A Genomic Blueprint of the Chicken Gut Microbiome.</title>
        <authorList>
            <person name="Gilroy R."/>
            <person name="Ravi A."/>
            <person name="Getino M."/>
            <person name="Pursley I."/>
            <person name="Horton D.L."/>
            <person name="Alikhan N.-F."/>
            <person name="Baker D."/>
            <person name="Gharbi K."/>
            <person name="Hall N."/>
            <person name="Watson M."/>
            <person name="Adriaenssens E.M."/>
            <person name="Foster-Nyarko E."/>
            <person name="Jarju S."/>
            <person name="Secka A."/>
            <person name="Antonio M."/>
            <person name="Oren A."/>
            <person name="Chaudhuri R."/>
            <person name="La Ragione R.M."/>
            <person name="Hildebrand F."/>
            <person name="Pallen M.J."/>
        </authorList>
    </citation>
    <scope>NUCLEOTIDE SEQUENCE [LARGE SCALE GENOMIC DNA]</scope>
    <source>
        <strain evidence="2 3">Re31</strain>
    </source>
</reference>
<evidence type="ECO:0000313" key="2">
    <source>
        <dbReference type="EMBL" id="MBD8027149.1"/>
    </source>
</evidence>
<keyword evidence="1" id="KW-0812">Transmembrane</keyword>
<keyword evidence="1" id="KW-1133">Transmembrane helix</keyword>
<keyword evidence="3" id="KW-1185">Reference proteome</keyword>
<proteinExistence type="predicted"/>
<protein>
    <submittedName>
        <fullName evidence="2">Uncharacterized protein</fullName>
    </submittedName>
</protein>
<dbReference type="EMBL" id="JACSQA010000015">
    <property type="protein sequence ID" value="MBD8027149.1"/>
    <property type="molecule type" value="Genomic_DNA"/>
</dbReference>
<feature type="transmembrane region" description="Helical" evidence="1">
    <location>
        <begin position="7"/>
        <end position="38"/>
    </location>
</feature>
<name>A0ABR8XD53_9BACL</name>